<dbReference type="EMBL" id="CP045871">
    <property type="protein sequence ID" value="QGG80662.1"/>
    <property type="molecule type" value="Genomic_DNA"/>
</dbReference>
<dbReference type="InterPro" id="IPR003778">
    <property type="entry name" value="CT_A_B"/>
</dbReference>
<feature type="domain" description="Carboxyltransferase" evidence="4">
    <location>
        <begin position="24"/>
        <end position="302"/>
    </location>
</feature>
<dbReference type="GO" id="GO:0005524">
    <property type="term" value="F:ATP binding"/>
    <property type="evidence" value="ECO:0007669"/>
    <property type="project" value="UniProtKB-KW"/>
</dbReference>
<dbReference type="AlphaFoldDB" id="A0A5Q2QEA5"/>
<keyword evidence="2 5" id="KW-0378">Hydrolase</keyword>
<dbReference type="SMART" id="SM00797">
    <property type="entry name" value="AHS2"/>
    <property type="match status" value="1"/>
</dbReference>
<evidence type="ECO:0000256" key="3">
    <source>
        <dbReference type="ARBA" id="ARBA00022840"/>
    </source>
</evidence>
<dbReference type="Proteomes" id="UP000388235">
    <property type="component" value="Chromosome"/>
</dbReference>
<evidence type="ECO:0000256" key="1">
    <source>
        <dbReference type="ARBA" id="ARBA00022741"/>
    </source>
</evidence>
<name>A0A5Q2QEA5_9GAMM</name>
<dbReference type="InterPro" id="IPR029000">
    <property type="entry name" value="Cyclophilin-like_dom_sf"/>
</dbReference>
<keyword evidence="3" id="KW-0067">ATP-binding</keyword>
<evidence type="ECO:0000313" key="6">
    <source>
        <dbReference type="Proteomes" id="UP000388235"/>
    </source>
</evidence>
<accession>A0A5Q2QEA5</accession>
<evidence type="ECO:0000259" key="4">
    <source>
        <dbReference type="SMART" id="SM00797"/>
    </source>
</evidence>
<evidence type="ECO:0000256" key="2">
    <source>
        <dbReference type="ARBA" id="ARBA00022801"/>
    </source>
</evidence>
<proteinExistence type="predicted"/>
<organism evidence="5 6">
    <name type="scientific">Litorivicinus lipolyticus</name>
    <dbReference type="NCBI Taxonomy" id="418701"/>
    <lineage>
        <taxon>Bacteria</taxon>
        <taxon>Pseudomonadati</taxon>
        <taxon>Pseudomonadota</taxon>
        <taxon>Gammaproteobacteria</taxon>
        <taxon>Oceanospirillales</taxon>
        <taxon>Litorivicinaceae</taxon>
        <taxon>Litorivicinus</taxon>
    </lineage>
</organism>
<sequence>MSLIVEATSPLHSLQDAGRFGYSRFGISNAGAADLMSFYWANWLLDNPAATATLELVGGGFACTFTDNLTIALTGAHCGATLNGLPVEPWVSLAIKAGDLLRLGSPRAGRIAYLSVAGGFDCAPALGSLSVARRDGLGGWDGQGTSLQRDQVLPVLPRQVAQKAVPRRFVPDYRRPVLLNLMPGFEFEQFSAADRSALTAQPFQLSRQVDRMGARLQDGPVLRPPGIEYSSPIPLGAVQVPADGNPIVLMRDRQSLGGYAKLGCVCRESIGALIQRPAGTAVGFTRVEVAAMQARMNRVSEFFGVRAP</sequence>
<dbReference type="Gene3D" id="2.40.100.10">
    <property type="entry name" value="Cyclophilin-like"/>
    <property type="match status" value="1"/>
</dbReference>
<dbReference type="KEGG" id="llp:GH975_08815"/>
<dbReference type="InterPro" id="IPR052708">
    <property type="entry name" value="PxpC"/>
</dbReference>
<dbReference type="Pfam" id="PF02626">
    <property type="entry name" value="CT_A_B"/>
    <property type="match status" value="1"/>
</dbReference>
<dbReference type="RefSeq" id="WP_153714166.1">
    <property type="nucleotide sequence ID" value="NZ_CP045871.1"/>
</dbReference>
<keyword evidence="1" id="KW-0547">Nucleotide-binding</keyword>
<evidence type="ECO:0000313" key="5">
    <source>
        <dbReference type="EMBL" id="QGG80662.1"/>
    </source>
</evidence>
<protein>
    <submittedName>
        <fullName evidence="5">Allophanate hydrolase</fullName>
    </submittedName>
</protein>
<dbReference type="PANTHER" id="PTHR43309:SF4">
    <property type="entry name" value="CARBOXYLTRANSFERASE DOMAIN-CONTAINING PROTEIN"/>
    <property type="match status" value="1"/>
</dbReference>
<dbReference type="OrthoDB" id="9768696at2"/>
<keyword evidence="6" id="KW-1185">Reference proteome</keyword>
<reference evidence="5 6" key="1">
    <citation type="submission" date="2019-11" db="EMBL/GenBank/DDBJ databases">
        <authorList>
            <person name="Khan S.A."/>
            <person name="Jeon C.O."/>
            <person name="Chun B.H."/>
        </authorList>
    </citation>
    <scope>NUCLEOTIDE SEQUENCE [LARGE SCALE GENOMIC DNA]</scope>
    <source>
        <strain evidence="5 6">IMCC 1097</strain>
    </source>
</reference>
<dbReference type="PANTHER" id="PTHR43309">
    <property type="entry name" value="5-OXOPROLINASE SUBUNIT C"/>
    <property type="match status" value="1"/>
</dbReference>
<gene>
    <name evidence="5" type="ORF">GH975_08815</name>
</gene>
<dbReference type="GO" id="GO:0016787">
    <property type="term" value="F:hydrolase activity"/>
    <property type="evidence" value="ECO:0007669"/>
    <property type="project" value="UniProtKB-KW"/>
</dbReference>